<dbReference type="Pfam" id="PF08393">
    <property type="entry name" value="DHC_N2"/>
    <property type="match status" value="1"/>
</dbReference>
<gene>
    <name evidence="16" type="ORF">Tc00.1047053511869.9</name>
</gene>
<dbReference type="InterPro" id="IPR042222">
    <property type="entry name" value="Dynein_2_N"/>
</dbReference>
<evidence type="ECO:0000313" key="16">
    <source>
        <dbReference type="EMBL" id="EAN80879.1"/>
    </source>
</evidence>
<dbReference type="FunFam" id="1.20.58.1120:FF:000020">
    <property type="entry name" value="Putative dynein heavy chain"/>
    <property type="match status" value="1"/>
</dbReference>
<dbReference type="InterPro" id="IPR035699">
    <property type="entry name" value="AAA_6"/>
</dbReference>
<dbReference type="OMA" id="RCYITCA"/>
<dbReference type="STRING" id="353153.Q4CKS7"/>
<comment type="caution">
    <text evidence="16">The sequence shown here is derived from an EMBL/GenBank/DDBJ whole genome shotgun (WGS) entry which is preliminary data.</text>
</comment>
<evidence type="ECO:0000256" key="13">
    <source>
        <dbReference type="SAM" id="Coils"/>
    </source>
</evidence>
<keyword evidence="12" id="KW-0966">Cell projection</keyword>
<dbReference type="Gene3D" id="1.20.58.1120">
    <property type="match status" value="1"/>
</dbReference>
<dbReference type="eggNOG" id="KOG3595">
    <property type="taxonomic scope" value="Eukaryota"/>
</dbReference>
<dbReference type="EMBL" id="AAHK01006265">
    <property type="protein sequence ID" value="EAN80879.1"/>
    <property type="molecule type" value="Genomic_DNA"/>
</dbReference>
<dbReference type="GO" id="GO:0005874">
    <property type="term" value="C:microtubule"/>
    <property type="evidence" value="ECO:0007669"/>
    <property type="project" value="UniProtKB-KW"/>
</dbReference>
<dbReference type="FunFam" id="3.20.180.20:FF:000001">
    <property type="entry name" value="Dynein axonemal heavy chain 5"/>
    <property type="match status" value="1"/>
</dbReference>
<evidence type="ECO:0000256" key="6">
    <source>
        <dbReference type="ARBA" id="ARBA00022840"/>
    </source>
</evidence>
<dbReference type="InterPro" id="IPR042228">
    <property type="entry name" value="Dynein_linker_3"/>
</dbReference>
<keyword evidence="17" id="KW-1185">Reference proteome</keyword>
<keyword evidence="4" id="KW-0677">Repeat</keyword>
<dbReference type="InterPro" id="IPR026983">
    <property type="entry name" value="DHC"/>
</dbReference>
<evidence type="ECO:0000256" key="11">
    <source>
        <dbReference type="ARBA" id="ARBA00023212"/>
    </source>
</evidence>
<keyword evidence="8 13" id="KW-0175">Coiled coil</keyword>
<dbReference type="PANTHER" id="PTHR46961">
    <property type="entry name" value="DYNEIN HEAVY CHAIN 1, AXONEMAL-LIKE PROTEIN"/>
    <property type="match status" value="1"/>
</dbReference>
<dbReference type="Proteomes" id="UP000002296">
    <property type="component" value="Unassembled WGS sequence"/>
</dbReference>
<evidence type="ECO:0000256" key="8">
    <source>
        <dbReference type="ARBA" id="ARBA00023054"/>
    </source>
</evidence>
<evidence type="ECO:0000259" key="15">
    <source>
        <dbReference type="Pfam" id="PF12774"/>
    </source>
</evidence>
<keyword evidence="10" id="KW-0505">Motor protein</keyword>
<dbReference type="GO" id="GO:0045505">
    <property type="term" value="F:dynein intermediate chain binding"/>
    <property type="evidence" value="ECO:0007669"/>
    <property type="project" value="InterPro"/>
</dbReference>
<evidence type="ECO:0000256" key="4">
    <source>
        <dbReference type="ARBA" id="ARBA00022737"/>
    </source>
</evidence>
<dbReference type="GO" id="GO:0005524">
    <property type="term" value="F:ATP binding"/>
    <property type="evidence" value="ECO:0007669"/>
    <property type="project" value="UniProtKB-KW"/>
</dbReference>
<reference evidence="16 17" key="1">
    <citation type="journal article" date="2005" name="Science">
        <title>The genome sequence of Trypanosoma cruzi, etiologic agent of Chagas disease.</title>
        <authorList>
            <person name="El-Sayed N.M."/>
            <person name="Myler P.J."/>
            <person name="Bartholomeu D.C."/>
            <person name="Nilsson D."/>
            <person name="Aggarwal G."/>
            <person name="Tran A.N."/>
            <person name="Ghedin E."/>
            <person name="Worthey E.A."/>
            <person name="Delcher A.L."/>
            <person name="Blandin G."/>
            <person name="Westenberger S.J."/>
            <person name="Caler E."/>
            <person name="Cerqueira G.C."/>
            <person name="Branche C."/>
            <person name="Haas B."/>
            <person name="Anupama A."/>
            <person name="Arner E."/>
            <person name="Aslund L."/>
            <person name="Attipoe P."/>
            <person name="Bontempi E."/>
            <person name="Bringaud F."/>
            <person name="Burton P."/>
            <person name="Cadag E."/>
            <person name="Campbell D.A."/>
            <person name="Carrington M."/>
            <person name="Crabtree J."/>
            <person name="Darban H."/>
            <person name="da Silveira J.F."/>
            <person name="de Jong P."/>
            <person name="Edwards K."/>
            <person name="Englund P.T."/>
            <person name="Fazelina G."/>
            <person name="Feldblyum T."/>
            <person name="Ferella M."/>
            <person name="Frasch A.C."/>
            <person name="Gull K."/>
            <person name="Horn D."/>
            <person name="Hou L."/>
            <person name="Huang Y."/>
            <person name="Kindlund E."/>
            <person name="Klingbeil M."/>
            <person name="Kluge S."/>
            <person name="Koo H."/>
            <person name="Lacerda D."/>
            <person name="Levin M.J."/>
            <person name="Lorenzi H."/>
            <person name="Louie T."/>
            <person name="Machado C.R."/>
            <person name="McCulloch R."/>
            <person name="McKenna A."/>
            <person name="Mizuno Y."/>
            <person name="Mottram J.C."/>
            <person name="Nelson S."/>
            <person name="Ochaya S."/>
            <person name="Osoegawa K."/>
            <person name="Pai G."/>
            <person name="Parsons M."/>
            <person name="Pentony M."/>
            <person name="Pettersson U."/>
            <person name="Pop M."/>
            <person name="Ramirez J.L."/>
            <person name="Rinta J."/>
            <person name="Robertson L."/>
            <person name="Salzberg S.L."/>
            <person name="Sanchez D.O."/>
            <person name="Seyler A."/>
            <person name="Sharma R."/>
            <person name="Shetty J."/>
            <person name="Simpson A.J."/>
            <person name="Sisk E."/>
            <person name="Tammi M.T."/>
            <person name="Tarleton R."/>
            <person name="Teixeira S."/>
            <person name="Van Aken S."/>
            <person name="Vogt C."/>
            <person name="Ward P.N."/>
            <person name="Wickstead B."/>
            <person name="Wortman J."/>
            <person name="White O."/>
            <person name="Fraser C.M."/>
            <person name="Stuart K.D."/>
            <person name="Andersson B."/>
        </authorList>
    </citation>
    <scope>NUCLEOTIDE SEQUENCE [LARGE SCALE GENOMIC DNA]</scope>
    <source>
        <strain evidence="16 17">CL Brener</strain>
    </source>
</reference>
<proteinExistence type="predicted"/>
<dbReference type="AlphaFoldDB" id="Q4CKS7"/>
<feature type="non-terminal residue" evidence="16">
    <location>
        <position position="1"/>
    </location>
</feature>
<evidence type="ECO:0000256" key="3">
    <source>
        <dbReference type="ARBA" id="ARBA00022701"/>
    </source>
</evidence>
<dbReference type="InterPro" id="IPR013602">
    <property type="entry name" value="Dynein_heavy_linker"/>
</dbReference>
<sequence length="492" mass="55921">IMKQLPQEAKRFAMIDKAWQKIMNKANEMPNVLEFCYENELLQNLPNLKEQLDECQRKLSLYLEQKRNLFPRFYFVSDTVLLEILSQASDPQSIQPHLASIFDGLASVRFERIKPKEAGAQPYFQIVEMISGEGESLMMREPTPCVGNVEDWLNRLCAGMTATVREVVKASVTELSTLLGNTNYLGSIIERYPAQVSLLMLQFFWTADVTECITKGVMRARGKESASSRAKCDSVKNYLVNLTTSAELERQPKRMRTNVETLITIQVHQQEVFIDLQKASIKELTHFDWLKQARFYYKPERNLTIISIADSDTEYCNEYLGVKERLVITPLTDRCYITLSQALAMYMGGAPAGPAGTGKTETTKDLARTYGKFCVVFNCSDQLDRHAMGKIIRGLSQANAWGCFDEFNRIDLPVLSVVAQQVSCVLQALKQHKEKFIFIDGQVTDLMPGVGFFITMNPGYAGRQELPENLKILFRGVTMMIPDRQTIMKVKL</sequence>
<dbReference type="InParanoid" id="Q4CKS7"/>
<evidence type="ECO:0000256" key="12">
    <source>
        <dbReference type="ARBA" id="ARBA00023273"/>
    </source>
</evidence>
<evidence type="ECO:0000256" key="2">
    <source>
        <dbReference type="ARBA" id="ARBA00022490"/>
    </source>
</evidence>
<keyword evidence="7" id="KW-0243">Dynein</keyword>
<dbReference type="Gene3D" id="3.40.50.300">
    <property type="entry name" value="P-loop containing nucleotide triphosphate hydrolases"/>
    <property type="match status" value="1"/>
</dbReference>
<feature type="non-terminal residue" evidence="16">
    <location>
        <position position="492"/>
    </location>
</feature>
<dbReference type="GO" id="GO:0007018">
    <property type="term" value="P:microtubule-based movement"/>
    <property type="evidence" value="ECO:0007669"/>
    <property type="project" value="InterPro"/>
</dbReference>
<dbReference type="GO" id="GO:0005930">
    <property type="term" value="C:axoneme"/>
    <property type="evidence" value="ECO:0007669"/>
    <property type="project" value="UniProtKB-SubCell"/>
</dbReference>
<comment type="subcellular location">
    <subcellularLocation>
        <location evidence="1">Cytoplasm</location>
        <location evidence="1">Cytoskeleton</location>
        <location evidence="1">Cilium axoneme</location>
    </subcellularLocation>
</comment>
<evidence type="ECO:0000313" key="17">
    <source>
        <dbReference type="Proteomes" id="UP000002296"/>
    </source>
</evidence>
<evidence type="ECO:0000256" key="9">
    <source>
        <dbReference type="ARBA" id="ARBA00023069"/>
    </source>
</evidence>
<feature type="domain" description="Dynein heavy chain linker" evidence="14">
    <location>
        <begin position="1"/>
        <end position="170"/>
    </location>
</feature>
<dbReference type="InterPro" id="IPR027417">
    <property type="entry name" value="P-loop_NTPase"/>
</dbReference>
<dbReference type="GO" id="GO:0051959">
    <property type="term" value="F:dynein light intermediate chain binding"/>
    <property type="evidence" value="ECO:0007669"/>
    <property type="project" value="InterPro"/>
</dbReference>
<dbReference type="RefSeq" id="XP_802325.1">
    <property type="nucleotide sequence ID" value="XM_797232.1"/>
</dbReference>
<dbReference type="GO" id="GO:0030286">
    <property type="term" value="C:dynein complex"/>
    <property type="evidence" value="ECO:0007669"/>
    <property type="project" value="UniProtKB-KW"/>
</dbReference>
<dbReference type="GeneID" id="3531529"/>
<evidence type="ECO:0000256" key="7">
    <source>
        <dbReference type="ARBA" id="ARBA00023017"/>
    </source>
</evidence>
<dbReference type="Gene3D" id="3.20.180.20">
    <property type="entry name" value="Dynein heavy chain, N-terminal domain 2"/>
    <property type="match status" value="1"/>
</dbReference>
<dbReference type="Pfam" id="PF12774">
    <property type="entry name" value="AAA_6"/>
    <property type="match status" value="1"/>
</dbReference>
<protein>
    <submittedName>
        <fullName evidence="16">Dynein heavy chain, putative</fullName>
    </submittedName>
</protein>
<dbReference type="SMR" id="Q4CKS7"/>
<evidence type="ECO:0000256" key="10">
    <source>
        <dbReference type="ARBA" id="ARBA00023175"/>
    </source>
</evidence>
<dbReference type="PANTHER" id="PTHR46961:SF19">
    <property type="entry name" value="DYNEIN HEAVY CHAIN 5, AXONEMAL"/>
    <property type="match status" value="1"/>
</dbReference>
<dbReference type="KEGG" id="tcr:511869.9"/>
<keyword evidence="9" id="KW-0969">Cilium</keyword>
<keyword evidence="11" id="KW-0206">Cytoskeleton</keyword>
<feature type="domain" description="Dynein heavy chain hydrolytic ATP-binding dynein motor region" evidence="15">
    <location>
        <begin position="315"/>
        <end position="492"/>
    </location>
</feature>
<evidence type="ECO:0000259" key="14">
    <source>
        <dbReference type="Pfam" id="PF08393"/>
    </source>
</evidence>
<dbReference type="SUPFAM" id="SSF52540">
    <property type="entry name" value="P-loop containing nucleoside triphosphate hydrolases"/>
    <property type="match status" value="1"/>
</dbReference>
<dbReference type="PaxDb" id="353153-Q4CKS7"/>
<name>Q4CKS7_TRYCC</name>
<dbReference type="Gene3D" id="1.20.140.100">
    <property type="entry name" value="Dynein heavy chain, N-terminal domain 2"/>
    <property type="match status" value="1"/>
</dbReference>
<evidence type="ECO:0000256" key="5">
    <source>
        <dbReference type="ARBA" id="ARBA00022741"/>
    </source>
</evidence>
<evidence type="ECO:0000256" key="1">
    <source>
        <dbReference type="ARBA" id="ARBA00004430"/>
    </source>
</evidence>
<feature type="coiled-coil region" evidence="13">
    <location>
        <begin position="38"/>
        <end position="65"/>
    </location>
</feature>
<dbReference type="FunFam" id="3.40.50.300:FF:000044">
    <property type="entry name" value="Dynein heavy chain 5, axonemal"/>
    <property type="match status" value="1"/>
</dbReference>
<keyword evidence="2" id="KW-0963">Cytoplasm</keyword>
<keyword evidence="3" id="KW-0493">Microtubule</keyword>
<organism evidence="16 17">
    <name type="scientific">Trypanosoma cruzi (strain CL Brener)</name>
    <dbReference type="NCBI Taxonomy" id="353153"/>
    <lineage>
        <taxon>Eukaryota</taxon>
        <taxon>Discoba</taxon>
        <taxon>Euglenozoa</taxon>
        <taxon>Kinetoplastea</taxon>
        <taxon>Metakinetoplastina</taxon>
        <taxon>Trypanosomatida</taxon>
        <taxon>Trypanosomatidae</taxon>
        <taxon>Trypanosoma</taxon>
        <taxon>Schizotrypanum</taxon>
    </lineage>
</organism>
<accession>Q4CKS7</accession>
<keyword evidence="5" id="KW-0547">Nucleotide-binding</keyword>
<keyword evidence="6" id="KW-0067">ATP-binding</keyword>